<dbReference type="Pfam" id="PF01569">
    <property type="entry name" value="PAP2"/>
    <property type="match status" value="1"/>
</dbReference>
<keyword evidence="3" id="KW-1185">Reference proteome</keyword>
<dbReference type="AlphaFoldDB" id="A0AAN8IDC4"/>
<evidence type="ECO:0000313" key="3">
    <source>
        <dbReference type="Proteomes" id="UP001331761"/>
    </source>
</evidence>
<evidence type="ECO:0000313" key="2">
    <source>
        <dbReference type="EMBL" id="KAK5970259.1"/>
    </source>
</evidence>
<dbReference type="GO" id="GO:0042392">
    <property type="term" value="F:sphingosine-1-phosphate phosphatase activity"/>
    <property type="evidence" value="ECO:0007669"/>
    <property type="project" value="TreeGrafter"/>
</dbReference>
<name>A0AAN8IDC4_TRICO</name>
<dbReference type="Gene3D" id="1.20.144.10">
    <property type="entry name" value="Phosphatidic acid phosphatase type 2/haloperoxidase"/>
    <property type="match status" value="1"/>
</dbReference>
<dbReference type="PANTHER" id="PTHR14969">
    <property type="entry name" value="SPHINGOSINE-1-PHOSPHATE PHOSPHOHYDROLASE"/>
    <property type="match status" value="1"/>
</dbReference>
<sequence length="105" mass="11650">MIIRRSRPSYNLNDQTFEAPVADVYSFPSAHCARAAMLTVLCIGFYPKYRNAAMLMTLVIALSRVTMGRHYVSDALGGLLTGWLEGMAVLALPRGLSKWLRGIFP</sequence>
<dbReference type="SUPFAM" id="SSF48317">
    <property type="entry name" value="Acid phosphatase/Vanadium-dependent haloperoxidase"/>
    <property type="match status" value="1"/>
</dbReference>
<dbReference type="PANTHER" id="PTHR14969:SF13">
    <property type="entry name" value="AT30094P"/>
    <property type="match status" value="1"/>
</dbReference>
<comment type="caution">
    <text evidence="2">The sequence shown here is derived from an EMBL/GenBank/DDBJ whole genome shotgun (WGS) entry which is preliminary data.</text>
</comment>
<accession>A0AAN8IDC4</accession>
<dbReference type="EMBL" id="WIXE01019190">
    <property type="protein sequence ID" value="KAK5970259.1"/>
    <property type="molecule type" value="Genomic_DNA"/>
</dbReference>
<protein>
    <submittedName>
        <fullName evidence="2">AcidPPc domain-containing protein</fullName>
    </submittedName>
</protein>
<evidence type="ECO:0000259" key="1">
    <source>
        <dbReference type="Pfam" id="PF01569"/>
    </source>
</evidence>
<proteinExistence type="predicted"/>
<organism evidence="2 3">
    <name type="scientific">Trichostrongylus colubriformis</name>
    <name type="common">Black scour worm</name>
    <dbReference type="NCBI Taxonomy" id="6319"/>
    <lineage>
        <taxon>Eukaryota</taxon>
        <taxon>Metazoa</taxon>
        <taxon>Ecdysozoa</taxon>
        <taxon>Nematoda</taxon>
        <taxon>Chromadorea</taxon>
        <taxon>Rhabditida</taxon>
        <taxon>Rhabditina</taxon>
        <taxon>Rhabditomorpha</taxon>
        <taxon>Strongyloidea</taxon>
        <taxon>Trichostrongylidae</taxon>
        <taxon>Trichostrongylus</taxon>
    </lineage>
</organism>
<dbReference type="InterPro" id="IPR000326">
    <property type="entry name" value="PAP2/HPO"/>
</dbReference>
<dbReference type="InterPro" id="IPR036938">
    <property type="entry name" value="PAP2/HPO_sf"/>
</dbReference>
<gene>
    <name evidence="2" type="ORF">GCK32_011123</name>
</gene>
<dbReference type="Proteomes" id="UP001331761">
    <property type="component" value="Unassembled WGS sequence"/>
</dbReference>
<feature type="domain" description="Phosphatidic acid phosphatase type 2/haloperoxidase" evidence="1">
    <location>
        <begin position="2"/>
        <end position="91"/>
    </location>
</feature>
<reference evidence="2 3" key="1">
    <citation type="submission" date="2019-10" db="EMBL/GenBank/DDBJ databases">
        <title>Assembly and Annotation for the nematode Trichostrongylus colubriformis.</title>
        <authorList>
            <person name="Martin J."/>
        </authorList>
    </citation>
    <scope>NUCLEOTIDE SEQUENCE [LARGE SCALE GENOMIC DNA]</scope>
    <source>
        <strain evidence="2">G859</strain>
        <tissue evidence="2">Whole worm</tissue>
    </source>
</reference>